<organism evidence="7 8">
    <name type="scientific">Candidatus Dojkabacteria bacterium</name>
    <dbReference type="NCBI Taxonomy" id="2099670"/>
    <lineage>
        <taxon>Bacteria</taxon>
        <taxon>Candidatus Dojkabacteria</taxon>
    </lineage>
</organism>
<dbReference type="Pfam" id="PF14464">
    <property type="entry name" value="Prok-JAB"/>
    <property type="match status" value="1"/>
</dbReference>
<proteinExistence type="predicted"/>
<evidence type="ECO:0000256" key="2">
    <source>
        <dbReference type="ARBA" id="ARBA00022723"/>
    </source>
</evidence>
<keyword evidence="5" id="KW-0482">Metalloprotease</keyword>
<dbReference type="GO" id="GO:0006508">
    <property type="term" value="P:proteolysis"/>
    <property type="evidence" value="ECO:0007669"/>
    <property type="project" value="UniProtKB-KW"/>
</dbReference>
<evidence type="ECO:0000256" key="5">
    <source>
        <dbReference type="ARBA" id="ARBA00023049"/>
    </source>
</evidence>
<accession>A0A5C7J749</accession>
<evidence type="ECO:0000313" key="8">
    <source>
        <dbReference type="Proteomes" id="UP000321026"/>
    </source>
</evidence>
<dbReference type="AlphaFoldDB" id="A0A5C7J749"/>
<dbReference type="InterPro" id="IPR028090">
    <property type="entry name" value="JAB_dom_prok"/>
</dbReference>
<feature type="domain" description="JAB" evidence="6">
    <location>
        <begin position="37"/>
        <end position="137"/>
    </location>
</feature>
<keyword evidence="2" id="KW-0479">Metal-binding</keyword>
<evidence type="ECO:0000256" key="3">
    <source>
        <dbReference type="ARBA" id="ARBA00022801"/>
    </source>
</evidence>
<protein>
    <recommendedName>
        <fullName evidence="6">JAB domain-containing protein</fullName>
    </recommendedName>
</protein>
<reference evidence="7 8" key="1">
    <citation type="submission" date="2018-09" db="EMBL/GenBank/DDBJ databases">
        <title>Metagenome Assembled Genomes from an Advanced Water Purification Facility.</title>
        <authorList>
            <person name="Stamps B.W."/>
            <person name="Spear J.R."/>
        </authorList>
    </citation>
    <scope>NUCLEOTIDE SEQUENCE [LARGE SCALE GENOMIC DNA]</scope>
    <source>
        <strain evidence="7">Bin_63_2</strain>
    </source>
</reference>
<keyword evidence="1" id="KW-0645">Protease</keyword>
<evidence type="ECO:0000256" key="1">
    <source>
        <dbReference type="ARBA" id="ARBA00022670"/>
    </source>
</evidence>
<dbReference type="Gene3D" id="3.40.140.10">
    <property type="entry name" value="Cytidine Deaminase, domain 2"/>
    <property type="match status" value="1"/>
</dbReference>
<keyword evidence="4" id="KW-0862">Zinc</keyword>
<dbReference type="SUPFAM" id="SSF102712">
    <property type="entry name" value="JAB1/MPN domain"/>
    <property type="match status" value="1"/>
</dbReference>
<evidence type="ECO:0000313" key="7">
    <source>
        <dbReference type="EMBL" id="TXG76974.1"/>
    </source>
</evidence>
<gene>
    <name evidence="7" type="ORF">E6Q11_03635</name>
</gene>
<dbReference type="GO" id="GO:0008237">
    <property type="term" value="F:metallopeptidase activity"/>
    <property type="evidence" value="ECO:0007669"/>
    <property type="project" value="UniProtKB-KW"/>
</dbReference>
<keyword evidence="3" id="KW-0378">Hydrolase</keyword>
<dbReference type="Proteomes" id="UP000321026">
    <property type="component" value="Unassembled WGS sequence"/>
</dbReference>
<dbReference type="GO" id="GO:0046872">
    <property type="term" value="F:metal ion binding"/>
    <property type="evidence" value="ECO:0007669"/>
    <property type="project" value="UniProtKB-KW"/>
</dbReference>
<evidence type="ECO:0000256" key="4">
    <source>
        <dbReference type="ARBA" id="ARBA00022833"/>
    </source>
</evidence>
<comment type="caution">
    <text evidence="7">The sequence shown here is derived from an EMBL/GenBank/DDBJ whole genome shotgun (WGS) entry which is preliminary data.</text>
</comment>
<name>A0A5C7J749_9BACT</name>
<sequence length="162" mass="17988">MVLHEQSMTFRIPGAAWGLLFPVECMAFLTKHAQTSSWKREVVGQLYSRDLTTEVISVDAVMKLPSKWSSRAGVAYDRQGAMDERRSMFNDGFHCIGFWHTHPERVPHPSGTDLRMAADHAVASKGTFSGLIFAIVGTASLPEGLGIWLHDGQTAWSMKPEL</sequence>
<evidence type="ECO:0000259" key="6">
    <source>
        <dbReference type="Pfam" id="PF14464"/>
    </source>
</evidence>
<dbReference type="EMBL" id="SSDS01000058">
    <property type="protein sequence ID" value="TXG76974.1"/>
    <property type="molecule type" value="Genomic_DNA"/>
</dbReference>